<evidence type="ECO:0000256" key="1">
    <source>
        <dbReference type="SAM" id="MobiDB-lite"/>
    </source>
</evidence>
<sequence length="177" mass="18570">MRKFAGTAALLLSLVASAAAAHEYKVGNLEIGHPWSRATLPGAVVGGGYLTITNNGTEDDRLVGGTTPVAKKVEIHEMKMDGGVMQMRQLDGGVAIPAGQTVKLDTGGYHLMLQELNAPLEKDTRVPLTLVFEKAGSVQVELAVGPAGGRAPAQDHSSHGEHSHGAHHSHEDGHKHD</sequence>
<evidence type="ECO:0008006" key="5">
    <source>
        <dbReference type="Google" id="ProtNLM"/>
    </source>
</evidence>
<feature type="signal peptide" evidence="2">
    <location>
        <begin position="1"/>
        <end position="21"/>
    </location>
</feature>
<name>A0A8J3DDK1_9HYPH</name>
<dbReference type="InterPro" id="IPR058248">
    <property type="entry name" value="Lxx211020-like"/>
</dbReference>
<organism evidence="3 4">
    <name type="scientific">Limoniibacter endophyticus</name>
    <dbReference type="NCBI Taxonomy" id="1565040"/>
    <lineage>
        <taxon>Bacteria</taxon>
        <taxon>Pseudomonadati</taxon>
        <taxon>Pseudomonadota</taxon>
        <taxon>Alphaproteobacteria</taxon>
        <taxon>Hyphomicrobiales</taxon>
        <taxon>Bartonellaceae</taxon>
        <taxon>Limoniibacter</taxon>
    </lineage>
</organism>
<dbReference type="PANTHER" id="PTHR36302">
    <property type="entry name" value="BLR7088 PROTEIN"/>
    <property type="match status" value="1"/>
</dbReference>
<dbReference type="Proteomes" id="UP000641137">
    <property type="component" value="Unassembled WGS sequence"/>
</dbReference>
<dbReference type="SUPFAM" id="SSF110087">
    <property type="entry name" value="DR1885-like metal-binding protein"/>
    <property type="match status" value="1"/>
</dbReference>
<gene>
    <name evidence="3" type="ORF">GCM10010136_00230</name>
</gene>
<dbReference type="InterPro" id="IPR036182">
    <property type="entry name" value="PCuAC_sf"/>
</dbReference>
<dbReference type="Pfam" id="PF04314">
    <property type="entry name" value="PCuAC"/>
    <property type="match status" value="1"/>
</dbReference>
<feature type="chain" id="PRO_5035185526" description="Copper chaperone PCu(A)C" evidence="2">
    <location>
        <begin position="22"/>
        <end position="177"/>
    </location>
</feature>
<dbReference type="InterPro" id="IPR007410">
    <property type="entry name" value="LpqE-like"/>
</dbReference>
<keyword evidence="2" id="KW-0732">Signal</keyword>
<dbReference type="PANTHER" id="PTHR36302:SF1">
    <property type="entry name" value="COPPER CHAPERONE PCU(A)C"/>
    <property type="match status" value="1"/>
</dbReference>
<accession>A0A8J3DDK1</accession>
<protein>
    <recommendedName>
        <fullName evidence="5">Copper chaperone PCu(A)C</fullName>
    </recommendedName>
</protein>
<dbReference type="EMBL" id="BMZO01000001">
    <property type="protein sequence ID" value="GHC60296.1"/>
    <property type="molecule type" value="Genomic_DNA"/>
</dbReference>
<proteinExistence type="predicted"/>
<dbReference type="Gene3D" id="2.60.40.1890">
    <property type="entry name" value="PCu(A)C copper chaperone"/>
    <property type="match status" value="1"/>
</dbReference>
<dbReference type="AlphaFoldDB" id="A0A8J3DDK1"/>
<dbReference type="RefSeq" id="WP_189486617.1">
    <property type="nucleotide sequence ID" value="NZ_BMZO01000001.1"/>
</dbReference>
<evidence type="ECO:0000313" key="4">
    <source>
        <dbReference type="Proteomes" id="UP000641137"/>
    </source>
</evidence>
<feature type="compositionally biased region" description="Basic and acidic residues" evidence="1">
    <location>
        <begin position="156"/>
        <end position="177"/>
    </location>
</feature>
<evidence type="ECO:0000313" key="3">
    <source>
        <dbReference type="EMBL" id="GHC60296.1"/>
    </source>
</evidence>
<reference evidence="3" key="2">
    <citation type="submission" date="2020-09" db="EMBL/GenBank/DDBJ databases">
        <authorList>
            <person name="Sun Q."/>
            <person name="Kim S."/>
        </authorList>
    </citation>
    <scope>NUCLEOTIDE SEQUENCE</scope>
    <source>
        <strain evidence="3">KCTC 42097</strain>
    </source>
</reference>
<reference evidence="3" key="1">
    <citation type="journal article" date="2014" name="Int. J. Syst. Evol. Microbiol.">
        <title>Complete genome sequence of Corynebacterium casei LMG S-19264T (=DSM 44701T), isolated from a smear-ripened cheese.</title>
        <authorList>
            <consortium name="US DOE Joint Genome Institute (JGI-PGF)"/>
            <person name="Walter F."/>
            <person name="Albersmeier A."/>
            <person name="Kalinowski J."/>
            <person name="Ruckert C."/>
        </authorList>
    </citation>
    <scope>NUCLEOTIDE SEQUENCE</scope>
    <source>
        <strain evidence="3">KCTC 42097</strain>
    </source>
</reference>
<evidence type="ECO:0000256" key="2">
    <source>
        <dbReference type="SAM" id="SignalP"/>
    </source>
</evidence>
<comment type="caution">
    <text evidence="3">The sequence shown here is derived from an EMBL/GenBank/DDBJ whole genome shotgun (WGS) entry which is preliminary data.</text>
</comment>
<feature type="region of interest" description="Disordered" evidence="1">
    <location>
        <begin position="146"/>
        <end position="177"/>
    </location>
</feature>
<keyword evidence="4" id="KW-1185">Reference proteome</keyword>